<evidence type="ECO:0008006" key="4">
    <source>
        <dbReference type="Google" id="ProtNLM"/>
    </source>
</evidence>
<dbReference type="eggNOG" id="ENOG5033QYZ">
    <property type="taxonomic scope" value="Bacteria"/>
</dbReference>
<feature type="transmembrane region" description="Helical" evidence="1">
    <location>
        <begin position="192"/>
        <end position="215"/>
    </location>
</feature>
<dbReference type="STRING" id="1529.SAMN04487885_10496"/>
<dbReference type="Proteomes" id="UP000182135">
    <property type="component" value="Unassembled WGS sequence"/>
</dbReference>
<evidence type="ECO:0000313" key="3">
    <source>
        <dbReference type="Proteomes" id="UP000182135"/>
    </source>
</evidence>
<keyword evidence="1" id="KW-1133">Transmembrane helix</keyword>
<feature type="transmembrane region" description="Helical" evidence="1">
    <location>
        <begin position="235"/>
        <end position="257"/>
    </location>
</feature>
<feature type="transmembrane region" description="Helical" evidence="1">
    <location>
        <begin position="107"/>
        <end position="134"/>
    </location>
</feature>
<dbReference type="EMBL" id="FOOE01000004">
    <property type="protein sequence ID" value="SFF61480.1"/>
    <property type="molecule type" value="Genomic_DNA"/>
</dbReference>
<keyword evidence="3" id="KW-1185">Reference proteome</keyword>
<feature type="transmembrane region" description="Helical" evidence="1">
    <location>
        <begin position="62"/>
        <end position="86"/>
    </location>
</feature>
<sequence>MLNRIIKIGGGKVGKILILELKKILRKKKILIMWAVLIFLMYKVAGATSISDSYSSIFQKIYLMAPLIGILIFMVFSESYIIEYNFKMDYLIKTTKNYKNVVIAKSIANTIVASLISISALMTMTIKVIILVGFKGMNLHIKEIWYFGNSGSNMTILGMIMTMCLTFILGSFLFAQIGLFLSSISKSAIKPFLLGGLIIGIPLLANIYGISQFFSKKSLLFAPLNGMFSSQLIRYEAPISAYIFFIILSVIGGFLFYRLTLVSFTMNEN</sequence>
<proteinExistence type="predicted"/>
<evidence type="ECO:0000256" key="1">
    <source>
        <dbReference type="SAM" id="Phobius"/>
    </source>
</evidence>
<feature type="transmembrane region" description="Helical" evidence="1">
    <location>
        <begin position="30"/>
        <end position="50"/>
    </location>
</feature>
<keyword evidence="1" id="KW-0472">Membrane</keyword>
<keyword evidence="1" id="KW-0812">Transmembrane</keyword>
<accession>A0A1I2K5N4</accession>
<protein>
    <recommendedName>
        <fullName evidence="4">ABC-2 family transporter protein</fullName>
    </recommendedName>
</protein>
<gene>
    <name evidence="2" type="ORF">SAMN04487885_10496</name>
</gene>
<reference evidence="2 3" key="1">
    <citation type="submission" date="2016-10" db="EMBL/GenBank/DDBJ databases">
        <authorList>
            <person name="de Groot N.N."/>
        </authorList>
    </citation>
    <scope>NUCLEOTIDE SEQUENCE [LARGE SCALE GENOMIC DNA]</scope>
    <source>
        <strain evidence="2 3">NLAE-zl-G419</strain>
    </source>
</reference>
<evidence type="ECO:0000313" key="2">
    <source>
        <dbReference type="EMBL" id="SFF61480.1"/>
    </source>
</evidence>
<name>A0A1I2K5N4_9CLOT</name>
<organism evidence="2 3">
    <name type="scientific">Clostridium cadaveris</name>
    <dbReference type="NCBI Taxonomy" id="1529"/>
    <lineage>
        <taxon>Bacteria</taxon>
        <taxon>Bacillati</taxon>
        <taxon>Bacillota</taxon>
        <taxon>Clostridia</taxon>
        <taxon>Eubacteriales</taxon>
        <taxon>Clostridiaceae</taxon>
        <taxon>Clostridium</taxon>
    </lineage>
</organism>
<dbReference type="AlphaFoldDB" id="A0A1I2K5N4"/>
<feature type="transmembrane region" description="Helical" evidence="1">
    <location>
        <begin position="154"/>
        <end position="180"/>
    </location>
</feature>